<sequence>MVPEVVPITNKMAMVEYAASTEPQNSSVIQTEDKVVTLGGVVRQTTVSIRSDIETNSPEYKANLARFTKLAKLEPYSITTRSRLLIHGEPSASTSSLPGARDGKPQQDNATRTAAKLDEKSKSRDASQISNALNDKSDDYVPNPNILISNKFHALEDPILLQNEQHREQKELLRSGQKKNSGTKTRSSKIIQEEGILSYSIDPATRKSIHMVRSKSYHGRYILLGHTGELCKDGKRACTALPTQLPQDYDYSPGTIHLGIVVWM</sequence>
<evidence type="ECO:0000256" key="1">
    <source>
        <dbReference type="SAM" id="MobiDB-lite"/>
    </source>
</evidence>
<reference evidence="2 3" key="1">
    <citation type="submission" date="2018-06" db="EMBL/GenBank/DDBJ databases">
        <title>The Genome of Cuscuta australis (Dodder) Provides Insight into the Evolution of Plant Parasitism.</title>
        <authorList>
            <person name="Liu H."/>
        </authorList>
    </citation>
    <scope>NUCLEOTIDE SEQUENCE [LARGE SCALE GENOMIC DNA]</scope>
    <source>
        <strain evidence="3">cv. Yunnan</strain>
        <tissue evidence="2">Vines</tissue>
    </source>
</reference>
<dbReference type="EMBL" id="NQVE01000133">
    <property type="protein sequence ID" value="RAL45438.1"/>
    <property type="molecule type" value="Genomic_DNA"/>
</dbReference>
<dbReference type="AlphaFoldDB" id="A0A328DLB3"/>
<feature type="compositionally biased region" description="Basic and acidic residues" evidence="1">
    <location>
        <begin position="115"/>
        <end position="125"/>
    </location>
</feature>
<accession>A0A328DLB3</accession>
<feature type="compositionally biased region" description="Polar residues" evidence="1">
    <location>
        <begin position="178"/>
        <end position="187"/>
    </location>
</feature>
<organism evidence="2 3">
    <name type="scientific">Cuscuta australis</name>
    <dbReference type="NCBI Taxonomy" id="267555"/>
    <lineage>
        <taxon>Eukaryota</taxon>
        <taxon>Viridiplantae</taxon>
        <taxon>Streptophyta</taxon>
        <taxon>Embryophyta</taxon>
        <taxon>Tracheophyta</taxon>
        <taxon>Spermatophyta</taxon>
        <taxon>Magnoliopsida</taxon>
        <taxon>eudicotyledons</taxon>
        <taxon>Gunneridae</taxon>
        <taxon>Pentapetalae</taxon>
        <taxon>asterids</taxon>
        <taxon>lamiids</taxon>
        <taxon>Solanales</taxon>
        <taxon>Convolvulaceae</taxon>
        <taxon>Cuscuteae</taxon>
        <taxon>Cuscuta</taxon>
        <taxon>Cuscuta subgen. Grammica</taxon>
        <taxon>Cuscuta sect. Cleistogrammica</taxon>
    </lineage>
</organism>
<evidence type="ECO:0000313" key="2">
    <source>
        <dbReference type="EMBL" id="RAL45438.1"/>
    </source>
</evidence>
<protein>
    <submittedName>
        <fullName evidence="2">Uncharacterized protein</fullName>
    </submittedName>
</protein>
<feature type="region of interest" description="Disordered" evidence="1">
    <location>
        <begin position="168"/>
        <end position="187"/>
    </location>
</feature>
<gene>
    <name evidence="2" type="ORF">DM860_014827</name>
</gene>
<keyword evidence="3" id="KW-1185">Reference proteome</keyword>
<comment type="caution">
    <text evidence="2">The sequence shown here is derived from an EMBL/GenBank/DDBJ whole genome shotgun (WGS) entry which is preliminary data.</text>
</comment>
<evidence type="ECO:0000313" key="3">
    <source>
        <dbReference type="Proteomes" id="UP000249390"/>
    </source>
</evidence>
<dbReference type="Proteomes" id="UP000249390">
    <property type="component" value="Unassembled WGS sequence"/>
</dbReference>
<proteinExistence type="predicted"/>
<name>A0A328DLB3_9ASTE</name>
<feature type="region of interest" description="Disordered" evidence="1">
    <location>
        <begin position="89"/>
        <end position="137"/>
    </location>
</feature>